<keyword evidence="5" id="KW-1185">Reference proteome</keyword>
<dbReference type="RefSeq" id="WP_070881945.1">
    <property type="nucleotide sequence ID" value="NZ_CP076114.1"/>
</dbReference>
<protein>
    <submittedName>
        <fullName evidence="4">Transporter substrate-binding domain-containing protein</fullName>
    </submittedName>
</protein>
<comment type="similarity">
    <text evidence="1">Belongs to the bacterial solute-binding protein 3 family.</text>
</comment>
<dbReference type="Pfam" id="PF00497">
    <property type="entry name" value="SBP_bac_3"/>
    <property type="match status" value="1"/>
</dbReference>
<evidence type="ECO:0000259" key="3">
    <source>
        <dbReference type="SMART" id="SM00062"/>
    </source>
</evidence>
<dbReference type="PANTHER" id="PTHR35936:SF38">
    <property type="entry name" value="GLUTAMINE-BINDING PERIPLASMIC PROTEIN"/>
    <property type="match status" value="1"/>
</dbReference>
<dbReference type="SMART" id="SM00062">
    <property type="entry name" value="PBPb"/>
    <property type="match status" value="1"/>
</dbReference>
<feature type="domain" description="Solute-binding protein family 3/N-terminal" evidence="3">
    <location>
        <begin position="19"/>
        <end position="238"/>
    </location>
</feature>
<dbReference type="EMBL" id="CP076114">
    <property type="protein sequence ID" value="UUD64875.1"/>
    <property type="molecule type" value="Genomic_DNA"/>
</dbReference>
<dbReference type="Proteomes" id="UP000887421">
    <property type="component" value="Chromosome"/>
</dbReference>
<accession>A0ABY5JA21</accession>
<organism evidence="4 5">
    <name type="scientific">Phytopseudomonas seleniipraecipitans</name>
    <dbReference type="NCBI Taxonomy" id="640205"/>
    <lineage>
        <taxon>Bacteria</taxon>
        <taxon>Pseudomonadati</taxon>
        <taxon>Pseudomonadota</taxon>
        <taxon>Gammaproteobacteria</taxon>
        <taxon>Pseudomonadales</taxon>
        <taxon>Pseudomonadaceae</taxon>
        <taxon>Phytopseudomonas</taxon>
    </lineage>
</organism>
<sequence length="239" mass="27330">MKWWVMGLVLFALDSTAQELKIGFGTHKPPYLFENQDKGLEYDIIVAAARAAGLRISASYAPRERLHRALNRGELDGIATTNSRGGITRFYSQPYIVYDNVAVALTSRGYQIESIADLAPYSISAFQRARFQLGEDFQRIAEASPRYREEAQQIAQNRLLFSGRIDVVVGDSRVLRYFNREVYSQVDVSQPVTEYRIFPPTHYQLGLQDKALRNRFDQGLAAIRASGEYQRIEQRYALY</sequence>
<proteinExistence type="inferred from homology"/>
<evidence type="ECO:0000313" key="4">
    <source>
        <dbReference type="EMBL" id="UUD64875.1"/>
    </source>
</evidence>
<keyword evidence="2" id="KW-0732">Signal</keyword>
<evidence type="ECO:0000256" key="2">
    <source>
        <dbReference type="ARBA" id="ARBA00022729"/>
    </source>
</evidence>
<reference evidence="4" key="1">
    <citation type="submission" date="2021-05" db="EMBL/GenBank/DDBJ databases">
        <title>Complete genome sequence of Pseudomonas seleniipraecipitans strain D1-6.</title>
        <authorList>
            <person name="Lafi F."/>
            <person name="Eida A."/>
            <person name="Alam I."/>
            <person name="Hert H."/>
            <person name="Saad M."/>
        </authorList>
    </citation>
    <scope>NUCLEOTIDE SEQUENCE</scope>
    <source>
        <strain evidence="4">D1-6</strain>
    </source>
</reference>
<dbReference type="InterPro" id="IPR001638">
    <property type="entry name" value="Solute-binding_3/MltF_N"/>
</dbReference>
<dbReference type="SUPFAM" id="SSF53850">
    <property type="entry name" value="Periplasmic binding protein-like II"/>
    <property type="match status" value="1"/>
</dbReference>
<evidence type="ECO:0000256" key="1">
    <source>
        <dbReference type="ARBA" id="ARBA00010333"/>
    </source>
</evidence>
<dbReference type="Gene3D" id="3.40.190.10">
    <property type="entry name" value="Periplasmic binding protein-like II"/>
    <property type="match status" value="2"/>
</dbReference>
<gene>
    <name evidence="4" type="ORF">D16iCDA_04060</name>
</gene>
<name>A0ABY5JA21_9GAMM</name>
<dbReference type="PANTHER" id="PTHR35936">
    <property type="entry name" value="MEMBRANE-BOUND LYTIC MUREIN TRANSGLYCOSYLASE F"/>
    <property type="match status" value="1"/>
</dbReference>
<evidence type="ECO:0000313" key="5">
    <source>
        <dbReference type="Proteomes" id="UP000887421"/>
    </source>
</evidence>